<keyword evidence="2" id="KW-0012">Acyltransferase</keyword>
<dbReference type="EMBL" id="JACCCZ010000001">
    <property type="protein sequence ID" value="NYG00479.1"/>
    <property type="molecule type" value="Genomic_DNA"/>
</dbReference>
<dbReference type="GO" id="GO:0016747">
    <property type="term" value="F:acyltransferase activity, transferring groups other than amino-acyl groups"/>
    <property type="evidence" value="ECO:0007669"/>
    <property type="project" value="InterPro"/>
</dbReference>
<sequence length="151" mass="16206">MQLQVRRFGPDDWEPARAARLASVRDGFGEDSDFYREQAAMEPAAWRAVLAEHVRFGAFDGDRPVGTACWRTGDDGDGQLYGMWVHPDARGTGLADALVDAVVAAARELGSATLSLKVEPGNARAIAFYVRTGFVADGDPGPGLVVMTRPV</sequence>
<evidence type="ECO:0000256" key="1">
    <source>
        <dbReference type="ARBA" id="ARBA00022679"/>
    </source>
</evidence>
<dbReference type="CDD" id="cd04301">
    <property type="entry name" value="NAT_SF"/>
    <property type="match status" value="1"/>
</dbReference>
<name>A0A852VWJ4_PSEA5</name>
<reference evidence="4 7" key="1">
    <citation type="submission" date="2020-07" db="EMBL/GenBank/DDBJ databases">
        <title>Sequencing the genomes of 1000 actinobacteria strains.</title>
        <authorList>
            <person name="Klenk H.-P."/>
        </authorList>
    </citation>
    <scope>NUCLEOTIDE SEQUENCE [LARGE SCALE GENOMIC DNA]</scope>
    <source>
        <strain evidence="5 6">DSM 44104</strain>
        <strain evidence="4 7">DSM 44749</strain>
    </source>
</reference>
<dbReference type="SUPFAM" id="SSF55729">
    <property type="entry name" value="Acyl-CoA N-acyltransferases (Nat)"/>
    <property type="match status" value="1"/>
</dbReference>
<keyword evidence="7" id="KW-1185">Reference proteome</keyword>
<keyword evidence="5" id="KW-0689">Ribosomal protein</keyword>
<dbReference type="InterPro" id="IPR000182">
    <property type="entry name" value="GNAT_dom"/>
</dbReference>
<dbReference type="InterPro" id="IPR050832">
    <property type="entry name" value="Bact_Acetyltransf"/>
</dbReference>
<dbReference type="PANTHER" id="PTHR43877">
    <property type="entry name" value="AMINOALKYLPHOSPHONATE N-ACETYLTRANSFERASE-RELATED-RELATED"/>
    <property type="match status" value="1"/>
</dbReference>
<gene>
    <name evidence="5" type="ORF">ATL51_5514</name>
    <name evidence="4" type="ORF">HDA37_000764</name>
</gene>
<dbReference type="GeneID" id="98050584"/>
<proteinExistence type="predicted"/>
<dbReference type="Proteomes" id="UP000232453">
    <property type="component" value="Unassembled WGS sequence"/>
</dbReference>
<evidence type="ECO:0000313" key="7">
    <source>
        <dbReference type="Proteomes" id="UP000549695"/>
    </source>
</evidence>
<evidence type="ECO:0000313" key="5">
    <source>
        <dbReference type="EMBL" id="PKB33747.1"/>
    </source>
</evidence>
<keyword evidence="1" id="KW-0808">Transferase</keyword>
<dbReference type="Pfam" id="PF00583">
    <property type="entry name" value="Acetyltransf_1"/>
    <property type="match status" value="1"/>
</dbReference>
<evidence type="ECO:0000259" key="3">
    <source>
        <dbReference type="PROSITE" id="PS51186"/>
    </source>
</evidence>
<dbReference type="GO" id="GO:0005840">
    <property type="term" value="C:ribosome"/>
    <property type="evidence" value="ECO:0007669"/>
    <property type="project" value="UniProtKB-KW"/>
</dbReference>
<organism evidence="4 7">
    <name type="scientific">Pseudonocardia alni</name>
    <name type="common">Amycolata alni</name>
    <dbReference type="NCBI Taxonomy" id="33907"/>
    <lineage>
        <taxon>Bacteria</taxon>
        <taxon>Bacillati</taxon>
        <taxon>Actinomycetota</taxon>
        <taxon>Actinomycetes</taxon>
        <taxon>Pseudonocardiales</taxon>
        <taxon>Pseudonocardiaceae</taxon>
        <taxon>Pseudonocardia</taxon>
    </lineage>
</organism>
<accession>A0AA44UUI1</accession>
<evidence type="ECO:0000313" key="6">
    <source>
        <dbReference type="Proteomes" id="UP000232453"/>
    </source>
</evidence>
<dbReference type="InterPro" id="IPR016181">
    <property type="entry name" value="Acyl_CoA_acyltransferase"/>
</dbReference>
<comment type="caution">
    <text evidence="4">The sequence shown here is derived from an EMBL/GenBank/DDBJ whole genome shotgun (WGS) entry which is preliminary data.</text>
</comment>
<keyword evidence="5" id="KW-0687">Ribonucleoprotein</keyword>
<dbReference type="PROSITE" id="PS51186">
    <property type="entry name" value="GNAT"/>
    <property type="match status" value="1"/>
</dbReference>
<protein>
    <submittedName>
        <fullName evidence="4">Ribosomal protein S18 acetylase RimI-like enzyme</fullName>
    </submittedName>
</protein>
<dbReference type="PANTHER" id="PTHR43877:SF1">
    <property type="entry name" value="ACETYLTRANSFERASE"/>
    <property type="match status" value="1"/>
</dbReference>
<accession>A0A852VWJ4</accession>
<evidence type="ECO:0000256" key="2">
    <source>
        <dbReference type="ARBA" id="ARBA00023315"/>
    </source>
</evidence>
<dbReference type="Proteomes" id="UP000549695">
    <property type="component" value="Unassembled WGS sequence"/>
</dbReference>
<dbReference type="Gene3D" id="3.40.630.30">
    <property type="match status" value="1"/>
</dbReference>
<evidence type="ECO:0000313" key="4">
    <source>
        <dbReference type="EMBL" id="NYG00479.1"/>
    </source>
</evidence>
<dbReference type="EMBL" id="PHUJ01000003">
    <property type="protein sequence ID" value="PKB33747.1"/>
    <property type="molecule type" value="Genomic_DNA"/>
</dbReference>
<dbReference type="AlphaFoldDB" id="A0A852VWJ4"/>
<dbReference type="RefSeq" id="WP_100880341.1">
    <property type="nucleotide sequence ID" value="NZ_BAAAJZ010000005.1"/>
</dbReference>
<feature type="domain" description="N-acetyltransferase" evidence="3">
    <location>
        <begin position="3"/>
        <end position="151"/>
    </location>
</feature>